<organism evidence="5 6">
    <name type="scientific">Geotrichum candidum</name>
    <name type="common">Oospora lactis</name>
    <name type="synonym">Dipodascus geotrichum</name>
    <dbReference type="NCBI Taxonomy" id="1173061"/>
    <lineage>
        <taxon>Eukaryota</taxon>
        <taxon>Fungi</taxon>
        <taxon>Dikarya</taxon>
        <taxon>Ascomycota</taxon>
        <taxon>Saccharomycotina</taxon>
        <taxon>Dipodascomycetes</taxon>
        <taxon>Dipodascales</taxon>
        <taxon>Dipodascaceae</taxon>
        <taxon>Geotrichum</taxon>
    </lineage>
</organism>
<evidence type="ECO:0000256" key="2">
    <source>
        <dbReference type="ARBA" id="ARBA00022448"/>
    </source>
</evidence>
<dbReference type="GO" id="GO:0006887">
    <property type="term" value="P:exocytosis"/>
    <property type="evidence" value="ECO:0007669"/>
    <property type="project" value="UniProtKB-KW"/>
</dbReference>
<dbReference type="Proteomes" id="UP000242525">
    <property type="component" value="Unassembled WGS sequence"/>
</dbReference>
<dbReference type="Gene3D" id="1.10.357.50">
    <property type="match status" value="1"/>
</dbReference>
<dbReference type="Pfam" id="PF06046">
    <property type="entry name" value="Sec6"/>
    <property type="match status" value="1"/>
</dbReference>
<dbReference type="EMBL" id="CCBN010000001">
    <property type="protein sequence ID" value="CDO51515.1"/>
    <property type="molecule type" value="Genomic_DNA"/>
</dbReference>
<evidence type="ECO:0000313" key="5">
    <source>
        <dbReference type="EMBL" id="CDO51515.1"/>
    </source>
</evidence>
<protein>
    <submittedName>
        <fullName evidence="5">Similar to Saccharomyces cerevisiae YIL068C SEC6 Essential 88kDa subunit of the exocyst complex</fullName>
    </submittedName>
</protein>
<feature type="compositionally biased region" description="Polar residues" evidence="4">
    <location>
        <begin position="817"/>
        <end position="831"/>
    </location>
</feature>
<comment type="similarity">
    <text evidence="1">Belongs to the SEC6 family.</text>
</comment>
<reference evidence="5" key="1">
    <citation type="submission" date="2014-03" db="EMBL/GenBank/DDBJ databases">
        <authorList>
            <person name="Casaregola S."/>
        </authorList>
    </citation>
    <scope>NUCLEOTIDE SEQUENCE [LARGE SCALE GENOMIC DNA]</scope>
    <source>
        <strain evidence="5">CLIB 918</strain>
    </source>
</reference>
<proteinExistence type="inferred from homology"/>
<comment type="caution">
    <text evidence="5">The sequence shown here is derived from an EMBL/GenBank/DDBJ whole genome shotgun (WGS) entry which is preliminary data.</text>
</comment>
<name>A0A0J9X2Z9_GEOCN</name>
<feature type="region of interest" description="Disordered" evidence="4">
    <location>
        <begin position="817"/>
        <end position="837"/>
    </location>
</feature>
<dbReference type="OrthoDB" id="190098at2759"/>
<keyword evidence="3" id="KW-0268">Exocytosis</keyword>
<dbReference type="AlphaFoldDB" id="A0A0J9X2Z9"/>
<evidence type="ECO:0000256" key="4">
    <source>
        <dbReference type="SAM" id="MobiDB-lite"/>
    </source>
</evidence>
<dbReference type="InterPro" id="IPR010326">
    <property type="entry name" value="EXOC3/Sec6"/>
</dbReference>
<evidence type="ECO:0000313" key="6">
    <source>
        <dbReference type="Proteomes" id="UP000242525"/>
    </source>
</evidence>
<dbReference type="PANTHER" id="PTHR21292">
    <property type="entry name" value="EXOCYST COMPLEX COMPONENT SEC6-RELATED"/>
    <property type="match status" value="1"/>
</dbReference>
<dbReference type="Gene3D" id="1.10.357.70">
    <property type="entry name" value="Exocyst complex component Sec6, C-terminal domain"/>
    <property type="match status" value="1"/>
</dbReference>
<dbReference type="InterPro" id="IPR042532">
    <property type="entry name" value="EXOC3/Sec6_C"/>
</dbReference>
<accession>A0A0J9X2Z9</accession>
<keyword evidence="2" id="KW-0813">Transport</keyword>
<dbReference type="GO" id="GO:0000149">
    <property type="term" value="F:SNARE binding"/>
    <property type="evidence" value="ECO:0007669"/>
    <property type="project" value="TreeGrafter"/>
</dbReference>
<gene>
    <name evidence="5" type="ORF">BN980_GECA01s07512g</name>
</gene>
<evidence type="ECO:0000256" key="1">
    <source>
        <dbReference type="ARBA" id="ARBA00009447"/>
    </source>
</evidence>
<dbReference type="PANTHER" id="PTHR21292:SF1">
    <property type="entry name" value="EXOCYST COMPLEX COMPONENT 3"/>
    <property type="match status" value="1"/>
</dbReference>
<dbReference type="GO" id="GO:0000145">
    <property type="term" value="C:exocyst"/>
    <property type="evidence" value="ECO:0007669"/>
    <property type="project" value="InterPro"/>
</dbReference>
<sequence>MSEVQDSAVTRISELLRHDDDLERVSALKQKLLREKAAIDTRLKTDVQSQIEVILRGLQSLTLTKQTITDIRQDMIQIAKMRVDSEESVLHFEKINEISRIHENFVETQKFIDNFRNMHDELKEIKQLLVVDMREQGGSMPNLLTVHYYLSQLRDVQDSAVHYASQSTEDVKRTIQKHFMPLEETVEMFDKVLLETIAENLLDIIRSGDPSLVVRAAKIVDAEEKQDLATKIVEEIQEDAENKTTAAVGKVTRQSIVGIEGAALQNKIRRSVIGQKSSGPFDLSRDMINNSNTVTSTTTTTTATTTTVATTTSTVSPHQNVKTLMGSIKQIHRIRRNYPDRFFEALKKSVHTLFEGCYEAFQGNPDEILDNLNWIYSDLDMIRDDLIKCMPARWNIYEKFVVFYHKELYALLNRILDTEPNALIILKILNYVNDYYETMKTQLDVPRDPLLTPPLLDGKEDKLFDDYLALIVSKLREWKVNLGSSEKVNFIERAVPPEMDDENKLGMQGEVIMFSIISQQVDVAAESGQARILLGTVEECGSILKERQESWEATMREQVQLQINDPTDGKSESSVPGGLVEYLIALANDQIKGADYAEALSGKTAEMVSKKYRAQVISTWDFVSDGFINLAKACIAGLISIIFHDLIPPFQDLFAKSVWYKGRPVKQITDTIAEYISDSKTHLNPIIFDVFLDDVLDETLIKYLGALQNNNVSLSVPKSTDQIKKDIEGLYVLFSQHYPDAQEGMNHVQSQFRVFEHLLSTLESDISELPDVFLRLRHDFWDAPLELFEAMVKSRKDVDNKIALEIIASVRNQALHQSEQPAEHQQPTYLSQFGKVR</sequence>
<keyword evidence="6" id="KW-1185">Reference proteome</keyword>
<dbReference type="GO" id="GO:0051601">
    <property type="term" value="P:exocyst localization"/>
    <property type="evidence" value="ECO:0007669"/>
    <property type="project" value="TreeGrafter"/>
</dbReference>
<dbReference type="STRING" id="1173061.A0A0J9X2Z9"/>
<evidence type="ECO:0000256" key="3">
    <source>
        <dbReference type="ARBA" id="ARBA00022483"/>
    </source>
</evidence>